<evidence type="ECO:0000313" key="2">
    <source>
        <dbReference type="Proteomes" id="UP000259765"/>
    </source>
</evidence>
<accession>A0A2I7R0R8</accession>
<protein>
    <submittedName>
        <fullName evidence="1">Uncharacterized protein</fullName>
    </submittedName>
</protein>
<gene>
    <name evidence="1" type="ORF">NVP1097O_96</name>
</gene>
<organism evidence="1 2">
    <name type="scientific">Vibrio phage 1.097.O._10N.286.49.B3</name>
    <dbReference type="NCBI Taxonomy" id="1881383"/>
    <lineage>
        <taxon>Viruses</taxon>
        <taxon>Duplodnaviria</taxon>
        <taxon>Heunggongvirae</taxon>
        <taxon>Uroviricota</taxon>
        <taxon>Caudoviricetes</taxon>
        <taxon>Schitoviridae</taxon>
        <taxon>Pontosvirinae</taxon>
        <taxon>Dorisvirus</taxon>
        <taxon>Dorisvirus 49B3</taxon>
    </lineage>
</organism>
<proteinExistence type="predicted"/>
<sequence length="113" mass="12952">MKLRLFNVYCGEGTSLAMLTEHDQFAWIGGISPNVENALSAINNILHELKYMTEEADPHHRMFVDGGHILNEESIHIIGDFNDVNELTQWIQMQYLMDDASHETFKTITKESV</sequence>
<dbReference type="EMBL" id="MG592470">
    <property type="protein sequence ID" value="AUR87242.1"/>
    <property type="molecule type" value="Genomic_DNA"/>
</dbReference>
<dbReference type="Proteomes" id="UP000259765">
    <property type="component" value="Segment"/>
</dbReference>
<name>A0A2I7R0R8_9CAUD</name>
<reference evidence="1 2" key="1">
    <citation type="submission" date="2017-11" db="EMBL/GenBank/DDBJ databases">
        <title>A major lineage of nontailed dsDNA viruses as unrecognized killers of marine bacteria.</title>
        <authorList>
            <person name="Kauffman K.M."/>
            <person name="Hussain F.A."/>
            <person name="Yang J."/>
            <person name="Arevalo P."/>
            <person name="Brown J.M."/>
            <person name="Chang W.K."/>
            <person name="VanInsberghe D."/>
            <person name="Elsherbini J."/>
            <person name="Cutler M.B."/>
            <person name="Kelly L."/>
            <person name="Polz M.F."/>
        </authorList>
    </citation>
    <scope>NUCLEOTIDE SEQUENCE [LARGE SCALE GENOMIC DNA]</scope>
</reference>
<evidence type="ECO:0000313" key="1">
    <source>
        <dbReference type="EMBL" id="AUR87242.1"/>
    </source>
</evidence>
<keyword evidence="2" id="KW-1185">Reference proteome</keyword>